<protein>
    <submittedName>
        <fullName evidence="1">Uncharacterized protein</fullName>
    </submittedName>
</protein>
<gene>
    <name evidence="1" type="ORF">GCM10010912_50850</name>
</gene>
<evidence type="ECO:0000313" key="2">
    <source>
        <dbReference type="Proteomes" id="UP000637643"/>
    </source>
</evidence>
<sequence>MSVQELVSIAERNGVNKKRGSVTPLFNMIGYITENVVTGKTEVFVTGGPKTYMSFLHPKNVYEIYP</sequence>
<organism evidence="1 2">
    <name type="scientific">Paenibacillus albidus</name>
    <dbReference type="NCBI Taxonomy" id="2041023"/>
    <lineage>
        <taxon>Bacteria</taxon>
        <taxon>Bacillati</taxon>
        <taxon>Bacillota</taxon>
        <taxon>Bacilli</taxon>
        <taxon>Bacillales</taxon>
        <taxon>Paenibacillaceae</taxon>
        <taxon>Paenibacillus</taxon>
    </lineage>
</organism>
<name>A0A917FQJ2_9BACL</name>
<evidence type="ECO:0000313" key="1">
    <source>
        <dbReference type="EMBL" id="GGF99861.1"/>
    </source>
</evidence>
<dbReference type="AlphaFoldDB" id="A0A917FQJ2"/>
<accession>A0A917FQJ2</accession>
<comment type="caution">
    <text evidence="1">The sequence shown here is derived from an EMBL/GenBank/DDBJ whole genome shotgun (WGS) entry which is preliminary data.</text>
</comment>
<keyword evidence="2" id="KW-1185">Reference proteome</keyword>
<dbReference type="Proteomes" id="UP000637643">
    <property type="component" value="Unassembled WGS sequence"/>
</dbReference>
<proteinExistence type="predicted"/>
<dbReference type="EMBL" id="BMKR01000029">
    <property type="protein sequence ID" value="GGF99861.1"/>
    <property type="molecule type" value="Genomic_DNA"/>
</dbReference>
<reference evidence="1" key="2">
    <citation type="submission" date="2020-09" db="EMBL/GenBank/DDBJ databases">
        <authorList>
            <person name="Sun Q."/>
            <person name="Zhou Y."/>
        </authorList>
    </citation>
    <scope>NUCLEOTIDE SEQUENCE</scope>
    <source>
        <strain evidence="1">CGMCC 1.16134</strain>
    </source>
</reference>
<reference evidence="1" key="1">
    <citation type="journal article" date="2014" name="Int. J. Syst. Evol. Microbiol.">
        <title>Complete genome sequence of Corynebacterium casei LMG S-19264T (=DSM 44701T), isolated from a smear-ripened cheese.</title>
        <authorList>
            <consortium name="US DOE Joint Genome Institute (JGI-PGF)"/>
            <person name="Walter F."/>
            <person name="Albersmeier A."/>
            <person name="Kalinowski J."/>
            <person name="Ruckert C."/>
        </authorList>
    </citation>
    <scope>NUCLEOTIDE SEQUENCE</scope>
    <source>
        <strain evidence="1">CGMCC 1.16134</strain>
    </source>
</reference>